<dbReference type="Proteomes" id="UP001153069">
    <property type="component" value="Unassembled WGS sequence"/>
</dbReference>
<gene>
    <name evidence="3" type="ORF">SEMRO_130_G061990.1</name>
</gene>
<feature type="compositionally biased region" description="Acidic residues" evidence="1">
    <location>
        <begin position="248"/>
        <end position="257"/>
    </location>
</feature>
<evidence type="ECO:0000313" key="4">
    <source>
        <dbReference type="Proteomes" id="UP001153069"/>
    </source>
</evidence>
<evidence type="ECO:0000256" key="1">
    <source>
        <dbReference type="SAM" id="MobiDB-lite"/>
    </source>
</evidence>
<comment type="caution">
    <text evidence="3">The sequence shown here is derived from an EMBL/GenBank/DDBJ whole genome shotgun (WGS) entry which is preliminary data.</text>
</comment>
<sequence length="316" mass="34877">MPEADSSRQNNSSEENLHHDSADNDDNNLEELAEEDFLKQIRACIDASEPLDLMGRQVTLTRGAIRLKGRDQLTIQGGRIDGRVHSLFQIDGDKRNHPRRLTLHSVTLRHTKAHEDPREIGAAVFCMGSCQVVLRQCDISSQGGFAVWAKHKCHVLVDHCQIHHVARTAVACFNSVHVTVKHSSLEHVGVHGICGRGVSTMELEHVVMRHCRVRAVMVYQGATISLQDCSISHTDDPTTPTIHAQGPVEEEDQDQEETATNPSGSNAASSSQCANERAVLVPTLRMERCSVTDSKGPPLFMEGKVHQEIIECDIPT</sequence>
<evidence type="ECO:0000259" key="2">
    <source>
        <dbReference type="Pfam" id="PF13229"/>
    </source>
</evidence>
<dbReference type="AlphaFoldDB" id="A0A9N8H7I7"/>
<dbReference type="Pfam" id="PF13229">
    <property type="entry name" value="Beta_helix"/>
    <property type="match status" value="1"/>
</dbReference>
<dbReference type="SUPFAM" id="SSF51126">
    <property type="entry name" value="Pectin lyase-like"/>
    <property type="match status" value="1"/>
</dbReference>
<proteinExistence type="predicted"/>
<dbReference type="Gene3D" id="2.160.20.10">
    <property type="entry name" value="Single-stranded right-handed beta-helix, Pectin lyase-like"/>
    <property type="match status" value="1"/>
</dbReference>
<organism evidence="3 4">
    <name type="scientific">Seminavis robusta</name>
    <dbReference type="NCBI Taxonomy" id="568900"/>
    <lineage>
        <taxon>Eukaryota</taxon>
        <taxon>Sar</taxon>
        <taxon>Stramenopiles</taxon>
        <taxon>Ochrophyta</taxon>
        <taxon>Bacillariophyta</taxon>
        <taxon>Bacillariophyceae</taxon>
        <taxon>Bacillariophycidae</taxon>
        <taxon>Naviculales</taxon>
        <taxon>Naviculaceae</taxon>
        <taxon>Seminavis</taxon>
    </lineage>
</organism>
<keyword evidence="4" id="KW-1185">Reference proteome</keyword>
<dbReference type="InterPro" id="IPR039448">
    <property type="entry name" value="Beta_helix"/>
</dbReference>
<dbReference type="EMBL" id="CAICTM010000129">
    <property type="protein sequence ID" value="CAB9502210.1"/>
    <property type="molecule type" value="Genomic_DNA"/>
</dbReference>
<protein>
    <recommendedName>
        <fullName evidence="2">Right handed beta helix domain-containing protein</fullName>
    </recommendedName>
</protein>
<dbReference type="InterPro" id="IPR012334">
    <property type="entry name" value="Pectin_lyas_fold"/>
</dbReference>
<feature type="domain" description="Right handed beta helix" evidence="2">
    <location>
        <begin position="121"/>
        <end position="233"/>
    </location>
</feature>
<feature type="region of interest" description="Disordered" evidence="1">
    <location>
        <begin position="1"/>
        <end position="26"/>
    </location>
</feature>
<feature type="region of interest" description="Disordered" evidence="1">
    <location>
        <begin position="235"/>
        <end position="274"/>
    </location>
</feature>
<evidence type="ECO:0000313" key="3">
    <source>
        <dbReference type="EMBL" id="CAB9502210.1"/>
    </source>
</evidence>
<accession>A0A9N8H7I7</accession>
<feature type="compositionally biased region" description="Polar residues" evidence="1">
    <location>
        <begin position="258"/>
        <end position="274"/>
    </location>
</feature>
<reference evidence="3" key="1">
    <citation type="submission" date="2020-06" db="EMBL/GenBank/DDBJ databases">
        <authorList>
            <consortium name="Plant Systems Biology data submission"/>
        </authorList>
    </citation>
    <scope>NUCLEOTIDE SEQUENCE</scope>
    <source>
        <strain evidence="3">D6</strain>
    </source>
</reference>
<name>A0A9N8H7I7_9STRA</name>
<dbReference type="InterPro" id="IPR011050">
    <property type="entry name" value="Pectin_lyase_fold/virulence"/>
</dbReference>